<dbReference type="EMBL" id="JABCKY010000009">
    <property type="protein sequence ID" value="NMT65223.1"/>
    <property type="molecule type" value="Genomic_DNA"/>
</dbReference>
<dbReference type="GO" id="GO:0016758">
    <property type="term" value="F:hexosyltransferase activity"/>
    <property type="evidence" value="ECO:0007669"/>
    <property type="project" value="TreeGrafter"/>
</dbReference>
<dbReference type="InterPro" id="IPR028098">
    <property type="entry name" value="Glyco_trans_4-like_N"/>
</dbReference>
<feature type="domain" description="Glycosyl transferase family 1" evidence="1">
    <location>
        <begin position="212"/>
        <end position="357"/>
    </location>
</feature>
<dbReference type="InterPro" id="IPR001296">
    <property type="entry name" value="Glyco_trans_1"/>
</dbReference>
<dbReference type="PANTHER" id="PTHR45947">
    <property type="entry name" value="SULFOQUINOVOSYL TRANSFERASE SQD2"/>
    <property type="match status" value="1"/>
</dbReference>
<accession>A0A7Y0RFF6</accession>
<evidence type="ECO:0000259" key="1">
    <source>
        <dbReference type="Pfam" id="PF00534"/>
    </source>
</evidence>
<keyword evidence="4" id="KW-1185">Reference proteome</keyword>
<proteinExistence type="predicted"/>
<evidence type="ECO:0000313" key="3">
    <source>
        <dbReference type="EMBL" id="NMT65223.1"/>
    </source>
</evidence>
<dbReference type="Gene3D" id="3.40.50.2000">
    <property type="entry name" value="Glycogen Phosphorylase B"/>
    <property type="match status" value="2"/>
</dbReference>
<comment type="caution">
    <text evidence="3">The sequence shown here is derived from an EMBL/GenBank/DDBJ whole genome shotgun (WGS) entry which is preliminary data.</text>
</comment>
<dbReference type="Pfam" id="PF00534">
    <property type="entry name" value="Glycos_transf_1"/>
    <property type="match status" value="1"/>
</dbReference>
<organism evidence="3 4">
    <name type="scientific">Marinobacter orientalis</name>
    <dbReference type="NCBI Taxonomy" id="1928859"/>
    <lineage>
        <taxon>Bacteria</taxon>
        <taxon>Pseudomonadati</taxon>
        <taxon>Pseudomonadota</taxon>
        <taxon>Gammaproteobacteria</taxon>
        <taxon>Pseudomonadales</taxon>
        <taxon>Marinobacteraceae</taxon>
        <taxon>Marinobacter</taxon>
    </lineage>
</organism>
<dbReference type="AlphaFoldDB" id="A0A7Y0RFF6"/>
<dbReference type="CDD" id="cd03794">
    <property type="entry name" value="GT4_WbuB-like"/>
    <property type="match status" value="1"/>
</dbReference>
<dbReference type="InterPro" id="IPR050194">
    <property type="entry name" value="Glycosyltransferase_grp1"/>
</dbReference>
<keyword evidence="3" id="KW-0808">Transferase</keyword>
<evidence type="ECO:0000313" key="4">
    <source>
        <dbReference type="Proteomes" id="UP000567186"/>
    </source>
</evidence>
<name>A0A7Y0RFF6_9GAMM</name>
<evidence type="ECO:0000259" key="2">
    <source>
        <dbReference type="Pfam" id="PF13579"/>
    </source>
</evidence>
<feature type="domain" description="Glycosyltransferase subfamily 4-like N-terminal" evidence="2">
    <location>
        <begin position="20"/>
        <end position="180"/>
    </location>
</feature>
<dbReference type="Proteomes" id="UP000567186">
    <property type="component" value="Unassembled WGS sequence"/>
</dbReference>
<dbReference type="Pfam" id="PF13579">
    <property type="entry name" value="Glyco_trans_4_4"/>
    <property type="match status" value="1"/>
</dbReference>
<gene>
    <name evidence="3" type="ORF">HIU99_16695</name>
</gene>
<sequence>MKILLLSYYFPPDLSAGAFRARALAEALVRQGGGNVQLDVLTTEPNRYRSHKPVAVEKPEIGYRVVRVGLPRQRWGLLGQVRSFGSFARAAFTQAPEDHYDIVVATSSRLMTAAVGARLAKRKGAVYYLDIRDIFLDTIRHVFNPAVVMPLKGLLSRIERYAVRRANRVNLVSPGFLPYFQKIDAKKSYRLFTNGIDEDFELEAFVGKSPATGKVHIVYAGNIGHGQGLDHILPPLALQLEGRASFTVIGDGATRAVLVNRCREVGADVTFVNPVPRDQLLGYYKQADVLFLHLNDLPAFLKVLPSKLFEYAATGKPILAGVDGYSRGFLAEQVEGVGIFRPCDVTAAIEAFDRLELVYYPRKVFLERYARRRIMDDMARDVLEIG</sequence>
<dbReference type="OrthoDB" id="9787293at2"/>
<dbReference type="PANTHER" id="PTHR45947:SF3">
    <property type="entry name" value="SULFOQUINOVOSYL TRANSFERASE SQD2"/>
    <property type="match status" value="1"/>
</dbReference>
<reference evidence="3 4" key="1">
    <citation type="submission" date="2020-04" db="EMBL/GenBank/DDBJ databases">
        <title>Marinobacter oceani sp. nov., isolated from marine solar saltern.</title>
        <authorList>
            <person name="Chen X.-Y."/>
        </authorList>
    </citation>
    <scope>NUCLEOTIDE SEQUENCE [LARGE SCALE GENOMIC DNA]</scope>
    <source>
        <strain evidence="3 4">W62</strain>
    </source>
</reference>
<dbReference type="SUPFAM" id="SSF53756">
    <property type="entry name" value="UDP-Glycosyltransferase/glycogen phosphorylase"/>
    <property type="match status" value="1"/>
</dbReference>
<protein>
    <submittedName>
        <fullName evidence="3">Glycosyltransferase family 4 protein</fullName>
    </submittedName>
</protein>